<evidence type="ECO:0000313" key="1">
    <source>
        <dbReference type="EMBL" id="EAP72884.1"/>
    </source>
</evidence>
<accession>A0AB33VDA0</accession>
<dbReference type="AlphaFoldDB" id="A0AB33VDA0"/>
<name>A0AB33VDA0_RALSU</name>
<comment type="caution">
    <text evidence="1">The sequence shown here is derived from an EMBL/GenBank/DDBJ whole genome shotgun (WGS) entry which is preliminary data.</text>
</comment>
<evidence type="ECO:0000313" key="2">
    <source>
        <dbReference type="Proteomes" id="UP000005933"/>
    </source>
</evidence>
<organism evidence="1 2">
    <name type="scientific">Ralstonia solanacearum (strain UW551)</name>
    <dbReference type="NCBI Taxonomy" id="342110"/>
    <lineage>
        <taxon>Bacteria</taxon>
        <taxon>Pseudomonadati</taxon>
        <taxon>Pseudomonadota</taxon>
        <taxon>Betaproteobacteria</taxon>
        <taxon>Burkholderiales</taxon>
        <taxon>Burkholderiaceae</taxon>
        <taxon>Ralstonia</taxon>
        <taxon>Ralstonia solanacearum species complex</taxon>
    </lineage>
</organism>
<proteinExistence type="predicted"/>
<reference evidence="1 2" key="1">
    <citation type="journal article" date="2006" name="Mol. Plant Microbe Interact.">
        <title>Identification of open reading frames unique to a select agent: Ralstonia solanacearum race 3 biovar 2.</title>
        <authorList>
            <person name="Gabriel D.W."/>
            <person name="Allen C."/>
            <person name="Schell M."/>
            <person name="Denny T.P."/>
            <person name="Greenberg J.T."/>
            <person name="Duan Y.P."/>
            <person name="Flores-Cruz Z."/>
            <person name="Huang Q."/>
            <person name="Clifford J.M."/>
            <person name="Presting G."/>
            <person name="Gonzalez E.T."/>
            <person name="Reddy J."/>
            <person name="Elphinstone J."/>
            <person name="Swanson J."/>
            <person name="Yao J."/>
            <person name="Mulholland V."/>
            <person name="Liu L."/>
            <person name="Farmerie W."/>
            <person name="Patnaikuni M."/>
            <person name="Balogh B."/>
            <person name="Norman D."/>
            <person name="Alvarez A."/>
            <person name="Castillo J.A."/>
            <person name="Jones J."/>
            <person name="Saddler G."/>
            <person name="Walunas T."/>
            <person name="Zhukov A."/>
            <person name="Mikhailova N."/>
        </authorList>
    </citation>
    <scope>NUCLEOTIDE SEQUENCE [LARGE SCALE GENOMIC DNA]</scope>
    <source>
        <strain evidence="1 2">UW551</strain>
    </source>
</reference>
<gene>
    <name evidence="1" type="ORF">RRSL_02058</name>
</gene>
<dbReference type="EMBL" id="AAKL01000022">
    <property type="protein sequence ID" value="EAP72884.1"/>
    <property type="molecule type" value="Genomic_DNA"/>
</dbReference>
<dbReference type="Proteomes" id="UP000005933">
    <property type="component" value="Unassembled WGS sequence"/>
</dbReference>
<protein>
    <submittedName>
        <fullName evidence="1">Uncharacterized protein</fullName>
    </submittedName>
</protein>
<sequence>MERPGLKRLLADIERGLIEIVVVYKIEPGGLLQDGGGLRERIQKDSCKGCGVLRANASRCRKR</sequence>